<dbReference type="GO" id="GO:0005737">
    <property type="term" value="C:cytoplasm"/>
    <property type="evidence" value="ECO:0007669"/>
    <property type="project" value="InterPro"/>
</dbReference>
<comment type="cofactor">
    <cofactor evidence="1">
        <name>Mn(2+)</name>
        <dbReference type="ChEBI" id="CHEBI:29035"/>
    </cofactor>
</comment>
<evidence type="ECO:0000259" key="9">
    <source>
        <dbReference type="PROSITE" id="PS51371"/>
    </source>
</evidence>
<dbReference type="PROSITE" id="PS51371">
    <property type="entry name" value="CBS"/>
    <property type="match status" value="2"/>
</dbReference>
<keyword evidence="11" id="KW-1185">Reference proteome</keyword>
<dbReference type="PANTHER" id="PTHR12112:SF22">
    <property type="entry name" value="MANGANESE-DEPENDENT INORGANIC PYROPHOSPHATASE-RELATED"/>
    <property type="match status" value="1"/>
</dbReference>
<dbReference type="Gene3D" id="3.40.1390.20">
    <property type="entry name" value="HprK N-terminal domain-like"/>
    <property type="match status" value="1"/>
</dbReference>
<organism evidence="10 11">
    <name type="scientific">Aminobacterium colombiense (strain DSM 12261 / ALA-1)</name>
    <dbReference type="NCBI Taxonomy" id="572547"/>
    <lineage>
        <taxon>Bacteria</taxon>
        <taxon>Thermotogati</taxon>
        <taxon>Synergistota</taxon>
        <taxon>Synergistia</taxon>
        <taxon>Synergistales</taxon>
        <taxon>Aminobacteriaceae</taxon>
        <taxon>Aminobacterium</taxon>
    </lineage>
</organism>
<keyword evidence="5" id="KW-0464">Manganese</keyword>
<dbReference type="STRING" id="572547.Amico_1260"/>
<dbReference type="Gene3D" id="3.10.310.20">
    <property type="entry name" value="DHHA2 domain"/>
    <property type="match status" value="1"/>
</dbReference>
<evidence type="ECO:0000256" key="7">
    <source>
        <dbReference type="ARBA" id="ARBA00047820"/>
    </source>
</evidence>
<sequence length="540" mass="60594">MNTIYVMGHKNPDTDSICSAIAYSYFKRIISPQNNYSPVRLGPVNNETGFVLDYFKEPVPELIENLYTQLSDIAFDEPVSVKKETPLSDVWNIMGKNITNTVNVVDEEGFFIGLVTVGDIARASLEISEDLSRVAIPLENIERTLDGQILCSYKKTFSGNILVAAMELATLERRLDEKTLIIVDDREDVQISVLKKEVHTLIITGGSKVSDQVLNLAKEKKVNLITVPYHTFTTVKRIGQSIPVQYVAKSQSLITFSLQEEVDDAKEIMLKHKYRQFPILDNKIPVGMLSRRNLLNITGKKVILVDHNEESQSAEGLEQAQILEVIDHHRIGSIETLYPIVFINRPVGCTATIVYGFYRDNGIKPPSSIAGLMCAAIISDTLMFKSPTSSTQDREAAQELATIAGMDIETFSRSMFEAGTSLEGKSAEEIFFTDFKIFDVADFKVGISQVFFYNTERSFHRKALLDFMKQRKFQGSYDMLLLMLTDIINEGSEILYVGNHEEFLSSAFGVPISGGSFYLPKVISRKKQVIPQLLEAIKRS</sequence>
<evidence type="ECO:0000256" key="6">
    <source>
        <dbReference type="ARBA" id="ARBA00032535"/>
    </source>
</evidence>
<gene>
    <name evidence="10" type="ordered locus">Amico_1260</name>
</gene>
<evidence type="ECO:0000313" key="10">
    <source>
        <dbReference type="EMBL" id="ADE57381.1"/>
    </source>
</evidence>
<comment type="catalytic activity">
    <reaction evidence="7">
        <text>diphosphate + H2O = 2 phosphate + H(+)</text>
        <dbReference type="Rhea" id="RHEA:24576"/>
        <dbReference type="ChEBI" id="CHEBI:15377"/>
        <dbReference type="ChEBI" id="CHEBI:15378"/>
        <dbReference type="ChEBI" id="CHEBI:33019"/>
        <dbReference type="ChEBI" id="CHEBI:43474"/>
        <dbReference type="EC" id="3.6.1.1"/>
    </reaction>
</comment>
<dbReference type="SMART" id="SM00116">
    <property type="entry name" value="CBS"/>
    <property type="match status" value="2"/>
</dbReference>
<dbReference type="EC" id="3.6.1.1" evidence="2"/>
<dbReference type="InterPro" id="IPR046342">
    <property type="entry name" value="CBS_dom_sf"/>
</dbReference>
<dbReference type="GO" id="GO:0046872">
    <property type="term" value="F:metal ion binding"/>
    <property type="evidence" value="ECO:0007669"/>
    <property type="project" value="UniProtKB-KW"/>
</dbReference>
<dbReference type="InterPro" id="IPR038763">
    <property type="entry name" value="DHH_sf"/>
</dbReference>
<dbReference type="PANTHER" id="PTHR12112">
    <property type="entry name" value="BNIP - RELATED"/>
    <property type="match status" value="1"/>
</dbReference>
<dbReference type="SUPFAM" id="SSF64182">
    <property type="entry name" value="DHH phosphoesterases"/>
    <property type="match status" value="1"/>
</dbReference>
<dbReference type="KEGG" id="aco:Amico_1260"/>
<evidence type="ECO:0000256" key="3">
    <source>
        <dbReference type="ARBA" id="ARBA00022723"/>
    </source>
</evidence>
<evidence type="ECO:0000256" key="8">
    <source>
        <dbReference type="PROSITE-ProRule" id="PRU00703"/>
    </source>
</evidence>
<proteinExistence type="predicted"/>
<evidence type="ECO:0000256" key="4">
    <source>
        <dbReference type="ARBA" id="ARBA00022801"/>
    </source>
</evidence>
<dbReference type="OrthoDB" id="9766150at2"/>
<accession>D5EFP9</accession>
<feature type="domain" description="CBS" evidence="9">
    <location>
        <begin position="74"/>
        <end position="131"/>
    </location>
</feature>
<protein>
    <recommendedName>
        <fullName evidence="2">inorganic diphosphatase</fullName>
        <ecNumber evidence="2">3.6.1.1</ecNumber>
    </recommendedName>
    <alternativeName>
        <fullName evidence="6">Pyrophosphate phospho-hydrolase</fullName>
    </alternativeName>
</protein>
<keyword evidence="8" id="KW-0129">CBS domain</keyword>
<dbReference type="eggNOG" id="COG1227">
    <property type="taxonomic scope" value="Bacteria"/>
</dbReference>
<name>D5EFP9_AMICL</name>
<dbReference type="InterPro" id="IPR028979">
    <property type="entry name" value="Ser_kin/Pase_Hpr-like_N_sf"/>
</dbReference>
<dbReference type="InterPro" id="IPR038222">
    <property type="entry name" value="DHHA2_dom_sf"/>
</dbReference>
<dbReference type="NCBIfam" id="NF011443">
    <property type="entry name" value="PRK14869.1-5"/>
    <property type="match status" value="1"/>
</dbReference>
<evidence type="ECO:0000256" key="1">
    <source>
        <dbReference type="ARBA" id="ARBA00001936"/>
    </source>
</evidence>
<dbReference type="NCBIfam" id="NF011442">
    <property type="entry name" value="PRK14869.1-4"/>
    <property type="match status" value="1"/>
</dbReference>
<dbReference type="Pfam" id="PF02833">
    <property type="entry name" value="DHHA2"/>
    <property type="match status" value="1"/>
</dbReference>
<dbReference type="InterPro" id="IPR000644">
    <property type="entry name" value="CBS_dom"/>
</dbReference>
<dbReference type="Gene3D" id="3.90.1640.10">
    <property type="entry name" value="inorganic pyrophosphatase (n-terminal core)"/>
    <property type="match status" value="2"/>
</dbReference>
<dbReference type="NCBIfam" id="NF011440">
    <property type="entry name" value="PRK14869.1-2"/>
    <property type="match status" value="1"/>
</dbReference>
<keyword evidence="3" id="KW-0479">Metal-binding</keyword>
<dbReference type="Pfam" id="PF07085">
    <property type="entry name" value="DRTGG"/>
    <property type="match status" value="1"/>
</dbReference>
<dbReference type="AlphaFoldDB" id="D5EFP9"/>
<evidence type="ECO:0000256" key="5">
    <source>
        <dbReference type="ARBA" id="ARBA00023211"/>
    </source>
</evidence>
<dbReference type="Pfam" id="PF01368">
    <property type="entry name" value="DHH"/>
    <property type="match status" value="1"/>
</dbReference>
<dbReference type="Pfam" id="PF00571">
    <property type="entry name" value="CBS"/>
    <property type="match status" value="2"/>
</dbReference>
<keyword evidence="4 10" id="KW-0378">Hydrolase</keyword>
<reference evidence="10 11" key="1">
    <citation type="journal article" date="2010" name="Stand. Genomic Sci.">
        <title>Complete genome sequence of Aminobacterium colombiense type strain (ALA-1).</title>
        <authorList>
            <person name="Chertkov O."/>
            <person name="Sikorski J."/>
            <person name="Brambilla E."/>
            <person name="Lapidus A."/>
            <person name="Copeland A."/>
            <person name="Glavina Del Rio T."/>
            <person name="Nolan M."/>
            <person name="Lucas S."/>
            <person name="Tice H."/>
            <person name="Cheng J.F."/>
            <person name="Han C."/>
            <person name="Detter J.C."/>
            <person name="Bruce D."/>
            <person name="Tapia R."/>
            <person name="Goodwin L."/>
            <person name="Pitluck S."/>
            <person name="Liolios K."/>
            <person name="Ivanova N."/>
            <person name="Mavromatis K."/>
            <person name="Ovchinnikova G."/>
            <person name="Pati A."/>
            <person name="Chen A."/>
            <person name="Palaniappan K."/>
            <person name="Land M."/>
            <person name="Hauser L."/>
            <person name="Chang Y.J."/>
            <person name="Jeffries C.D."/>
            <person name="Spring S."/>
            <person name="Rohde M."/>
            <person name="Goker M."/>
            <person name="Bristow J."/>
            <person name="Eisen J.A."/>
            <person name="Markowitz V."/>
            <person name="Hugenholtz P."/>
            <person name="Kyrpides N.C."/>
            <person name="Klenk H.P."/>
        </authorList>
    </citation>
    <scope>NUCLEOTIDE SEQUENCE [LARGE SCALE GENOMIC DNA]</scope>
    <source>
        <strain evidence="11">DSM 12261 / ALA-1</strain>
    </source>
</reference>
<feature type="domain" description="CBS" evidence="9">
    <location>
        <begin position="249"/>
        <end position="305"/>
    </location>
</feature>
<dbReference type="eggNOG" id="COG4109">
    <property type="taxonomic scope" value="Bacteria"/>
</dbReference>
<dbReference type="Proteomes" id="UP000002366">
    <property type="component" value="Chromosome"/>
</dbReference>
<dbReference type="SMART" id="SM01131">
    <property type="entry name" value="DHHA2"/>
    <property type="match status" value="1"/>
</dbReference>
<dbReference type="HOGENOM" id="CLU_025243_1_0_0"/>
<dbReference type="GO" id="GO:0004427">
    <property type="term" value="F:inorganic diphosphate phosphatase activity"/>
    <property type="evidence" value="ECO:0007669"/>
    <property type="project" value="UniProtKB-EC"/>
</dbReference>
<evidence type="ECO:0000256" key="2">
    <source>
        <dbReference type="ARBA" id="ARBA00012146"/>
    </source>
</evidence>
<dbReference type="InterPro" id="IPR010766">
    <property type="entry name" value="DRTGG"/>
</dbReference>
<evidence type="ECO:0000313" key="11">
    <source>
        <dbReference type="Proteomes" id="UP000002366"/>
    </source>
</evidence>
<dbReference type="SUPFAM" id="SSF54631">
    <property type="entry name" value="CBS-domain pair"/>
    <property type="match status" value="1"/>
</dbReference>
<dbReference type="RefSeq" id="WP_013048644.1">
    <property type="nucleotide sequence ID" value="NC_014011.1"/>
</dbReference>
<dbReference type="FunFam" id="3.90.1640.10:FF:000001">
    <property type="entry name" value="Probable manganese-dependent inorganic pyrophosphatase"/>
    <property type="match status" value="1"/>
</dbReference>
<dbReference type="InterPro" id="IPR004097">
    <property type="entry name" value="DHHA2"/>
</dbReference>
<dbReference type="InterPro" id="IPR001667">
    <property type="entry name" value="DDH_dom"/>
</dbReference>
<dbReference type="SUPFAM" id="SSF75138">
    <property type="entry name" value="HprK N-terminal domain-like"/>
    <property type="match status" value="1"/>
</dbReference>
<dbReference type="EMBL" id="CP001997">
    <property type="protein sequence ID" value="ADE57381.1"/>
    <property type="molecule type" value="Genomic_DNA"/>
</dbReference>